<sequence length="199" mass="23071">MSSNSLRSLNEFSRQTNRLIKQNAYLQILSKNTATAEDINSLRKVTVVSEGTMNTLRDASEKLSSKYEFVEQWELNSAFTEVWTTFVYNQTKKGIAYANWADSHNDMLTHLPENPIGCVKTWFFREFKNSRNLEQSVLALCSIIHKDDTPRECIADAIIKDGYFFECYQITKKKYSTKAFESLDDNFSDIMTENSFILF</sequence>
<dbReference type="EMBL" id="PYNF01000003">
    <property type="protein sequence ID" value="PSV00414.1"/>
    <property type="molecule type" value="Genomic_DNA"/>
</dbReference>
<name>A0A2T3KL18_9GAMM</name>
<proteinExistence type="predicted"/>
<comment type="caution">
    <text evidence="1">The sequence shown here is derived from an EMBL/GenBank/DDBJ whole genome shotgun (WGS) entry which is preliminary data.</text>
</comment>
<dbReference type="AlphaFoldDB" id="A0A2T3KL18"/>
<gene>
    <name evidence="1" type="ORF">C9J27_04600</name>
</gene>
<protein>
    <submittedName>
        <fullName evidence="1">Uncharacterized protein</fullName>
    </submittedName>
</protein>
<evidence type="ECO:0000313" key="1">
    <source>
        <dbReference type="EMBL" id="PSV00414.1"/>
    </source>
</evidence>
<reference evidence="1 2" key="1">
    <citation type="submission" date="2018-01" db="EMBL/GenBank/DDBJ databases">
        <title>Whole genome sequencing of Histamine producing bacteria.</title>
        <authorList>
            <person name="Butler K."/>
        </authorList>
    </citation>
    <scope>NUCLEOTIDE SEQUENCE [LARGE SCALE GENOMIC DNA]</scope>
    <source>
        <strain evidence="1 2">FS-7.2</strain>
    </source>
</reference>
<evidence type="ECO:0000313" key="2">
    <source>
        <dbReference type="Proteomes" id="UP000241426"/>
    </source>
</evidence>
<accession>A0A2T3KL18</accession>
<organism evidence="1 2">
    <name type="scientific">Photobacterium kishitanii</name>
    <dbReference type="NCBI Taxonomy" id="318456"/>
    <lineage>
        <taxon>Bacteria</taxon>
        <taxon>Pseudomonadati</taxon>
        <taxon>Pseudomonadota</taxon>
        <taxon>Gammaproteobacteria</taxon>
        <taxon>Vibrionales</taxon>
        <taxon>Vibrionaceae</taxon>
        <taxon>Photobacterium</taxon>
    </lineage>
</organism>
<dbReference type="Proteomes" id="UP000241426">
    <property type="component" value="Unassembled WGS sequence"/>
</dbReference>